<keyword evidence="2" id="KW-0812">Transmembrane</keyword>
<feature type="compositionally biased region" description="Basic and acidic residues" evidence="1">
    <location>
        <begin position="215"/>
        <end position="240"/>
    </location>
</feature>
<evidence type="ECO:0000256" key="1">
    <source>
        <dbReference type="SAM" id="MobiDB-lite"/>
    </source>
</evidence>
<evidence type="ECO:0000313" key="3">
    <source>
        <dbReference type="EMBL" id="RYB95296.1"/>
    </source>
</evidence>
<dbReference type="EMBL" id="SDWT01000001">
    <property type="protein sequence ID" value="RYB95296.1"/>
    <property type="molecule type" value="Genomic_DNA"/>
</dbReference>
<dbReference type="RefSeq" id="WP_129400636.1">
    <property type="nucleotide sequence ID" value="NZ_SDWT01000001.1"/>
</dbReference>
<feature type="transmembrane region" description="Helical" evidence="2">
    <location>
        <begin position="115"/>
        <end position="135"/>
    </location>
</feature>
<evidence type="ECO:0000256" key="2">
    <source>
        <dbReference type="SAM" id="Phobius"/>
    </source>
</evidence>
<reference evidence="3 4" key="1">
    <citation type="submission" date="2019-01" db="EMBL/GenBank/DDBJ databases">
        <title>Novel species of Nocardioides.</title>
        <authorList>
            <person name="Liu Q."/>
            <person name="Xin Y.-H."/>
        </authorList>
    </citation>
    <scope>NUCLEOTIDE SEQUENCE [LARGE SCALE GENOMIC DNA]</scope>
    <source>
        <strain evidence="3 4">CGMCC 4.6882</strain>
    </source>
</reference>
<accession>A0A4Q2S250</accession>
<dbReference type="AlphaFoldDB" id="A0A4Q2S250"/>
<keyword evidence="2" id="KW-1133">Transmembrane helix</keyword>
<dbReference type="OrthoDB" id="3788057at2"/>
<feature type="compositionally biased region" description="Low complexity" evidence="1">
    <location>
        <begin position="241"/>
        <end position="252"/>
    </location>
</feature>
<sequence>MGEERWDVAHDGHHHVVTIEQGALVRHVTWTRDDAQVATKKTSDETIVVTSPEGGAVRLKFPLVGPARRVTLHESEAAAHTGLGGTDLEPEAGSKAAARADWIGRHPHLHTVRQTVVAAAGVGVPILLVWLLTLVPWPSLDIPWPDIDLPSIPWPSIPWPSIPLPSISWPSIPWPSIPWPDLPDLPPWVDTVRKFAIPILIAFFIARGEVKRRKKAEEKAAEEAADKAREEAALDRESPGDSRTSAATDSTS</sequence>
<proteinExistence type="predicted"/>
<keyword evidence="4" id="KW-1185">Reference proteome</keyword>
<dbReference type="Proteomes" id="UP000294071">
    <property type="component" value="Unassembled WGS sequence"/>
</dbReference>
<protein>
    <submittedName>
        <fullName evidence="3">Uncharacterized protein</fullName>
    </submittedName>
</protein>
<evidence type="ECO:0000313" key="4">
    <source>
        <dbReference type="Proteomes" id="UP000294071"/>
    </source>
</evidence>
<feature type="transmembrane region" description="Helical" evidence="2">
    <location>
        <begin position="192"/>
        <end position="210"/>
    </location>
</feature>
<comment type="caution">
    <text evidence="3">The sequence shown here is derived from an EMBL/GenBank/DDBJ whole genome shotgun (WGS) entry which is preliminary data.</text>
</comment>
<feature type="region of interest" description="Disordered" evidence="1">
    <location>
        <begin position="215"/>
        <end position="252"/>
    </location>
</feature>
<gene>
    <name evidence="3" type="ORF">EUA93_13680</name>
</gene>
<name>A0A4Q2S250_9ACTN</name>
<keyword evidence="2" id="KW-0472">Membrane</keyword>
<organism evidence="3 4">
    <name type="scientific">Nocardioides oleivorans</name>
    <dbReference type="NCBI Taxonomy" id="273676"/>
    <lineage>
        <taxon>Bacteria</taxon>
        <taxon>Bacillati</taxon>
        <taxon>Actinomycetota</taxon>
        <taxon>Actinomycetes</taxon>
        <taxon>Propionibacteriales</taxon>
        <taxon>Nocardioidaceae</taxon>
        <taxon>Nocardioides</taxon>
    </lineage>
</organism>